<feature type="domain" description="TRAP C4-dicarboxylate transport system permease DctM subunit" evidence="8">
    <location>
        <begin position="7"/>
        <end position="423"/>
    </location>
</feature>
<feature type="transmembrane region" description="Helical" evidence="7">
    <location>
        <begin position="364"/>
        <end position="388"/>
    </location>
</feature>
<dbReference type="PANTHER" id="PTHR33362">
    <property type="entry name" value="SIALIC ACID TRAP TRANSPORTER PERMEASE PROTEIN SIAT-RELATED"/>
    <property type="match status" value="1"/>
</dbReference>
<feature type="transmembrane region" description="Helical" evidence="7">
    <location>
        <begin position="51"/>
        <end position="72"/>
    </location>
</feature>
<evidence type="ECO:0000259" key="8">
    <source>
        <dbReference type="Pfam" id="PF06808"/>
    </source>
</evidence>
<dbReference type="GO" id="GO:0005886">
    <property type="term" value="C:plasma membrane"/>
    <property type="evidence" value="ECO:0007669"/>
    <property type="project" value="UniProtKB-SubCell"/>
</dbReference>
<feature type="transmembrane region" description="Helical" evidence="7">
    <location>
        <begin position="93"/>
        <end position="109"/>
    </location>
</feature>
<evidence type="ECO:0000256" key="4">
    <source>
        <dbReference type="ARBA" id="ARBA00022692"/>
    </source>
</evidence>
<feature type="transmembrane region" description="Helical" evidence="7">
    <location>
        <begin position="321"/>
        <end position="352"/>
    </location>
</feature>
<dbReference type="InterPro" id="IPR010656">
    <property type="entry name" value="DctM"/>
</dbReference>
<dbReference type="EMBL" id="QSQN01000031">
    <property type="protein sequence ID" value="RGK37984.1"/>
    <property type="molecule type" value="Genomic_DNA"/>
</dbReference>
<gene>
    <name evidence="10" type="ORF">DW672_09470</name>
    <name evidence="9" type="ORF">DXD17_11045</name>
</gene>
<dbReference type="GO" id="GO:0022857">
    <property type="term" value="F:transmembrane transporter activity"/>
    <property type="evidence" value="ECO:0007669"/>
    <property type="project" value="TreeGrafter"/>
</dbReference>
<proteinExistence type="predicted"/>
<keyword evidence="2" id="KW-1003">Cell membrane</keyword>
<dbReference type="PIRSF" id="PIRSF006066">
    <property type="entry name" value="HI0050"/>
    <property type="match status" value="1"/>
</dbReference>
<evidence type="ECO:0000313" key="12">
    <source>
        <dbReference type="Proteomes" id="UP000284902"/>
    </source>
</evidence>
<feature type="transmembrane region" description="Helical" evidence="7">
    <location>
        <begin position="115"/>
        <end position="133"/>
    </location>
</feature>
<feature type="transmembrane region" description="Helical" evidence="7">
    <location>
        <begin position="140"/>
        <end position="160"/>
    </location>
</feature>
<reference evidence="11 12" key="1">
    <citation type="submission" date="2018-08" db="EMBL/GenBank/DDBJ databases">
        <title>A genome reference for cultivated species of the human gut microbiota.</title>
        <authorList>
            <person name="Zou Y."/>
            <person name="Xue W."/>
            <person name="Luo G."/>
        </authorList>
    </citation>
    <scope>NUCLEOTIDE SEQUENCE [LARGE SCALE GENOMIC DNA]</scope>
    <source>
        <strain evidence="10 12">AM25-1LB</strain>
        <strain evidence="9 11">TF11-7</strain>
    </source>
</reference>
<evidence type="ECO:0000256" key="5">
    <source>
        <dbReference type="ARBA" id="ARBA00022989"/>
    </source>
</evidence>
<keyword evidence="3" id="KW-0997">Cell inner membrane</keyword>
<dbReference type="Proteomes" id="UP000284902">
    <property type="component" value="Unassembled WGS sequence"/>
</dbReference>
<dbReference type="Proteomes" id="UP000260793">
    <property type="component" value="Unassembled WGS sequence"/>
</dbReference>
<comment type="caution">
    <text evidence="9">The sequence shown here is derived from an EMBL/GenBank/DDBJ whole genome shotgun (WGS) entry which is preliminary data.</text>
</comment>
<dbReference type="NCBIfam" id="TIGR00786">
    <property type="entry name" value="dctM"/>
    <property type="match status" value="1"/>
</dbReference>
<evidence type="ECO:0000256" key="6">
    <source>
        <dbReference type="ARBA" id="ARBA00023136"/>
    </source>
</evidence>
<dbReference type="Pfam" id="PF06808">
    <property type="entry name" value="DctM"/>
    <property type="match status" value="1"/>
</dbReference>
<feature type="transmembrane region" description="Helical" evidence="7">
    <location>
        <begin position="279"/>
        <end position="301"/>
    </location>
</feature>
<evidence type="ECO:0000256" key="3">
    <source>
        <dbReference type="ARBA" id="ARBA00022519"/>
    </source>
</evidence>
<evidence type="ECO:0000313" key="11">
    <source>
        <dbReference type="Proteomes" id="UP000260793"/>
    </source>
</evidence>
<dbReference type="PANTHER" id="PTHR33362:SF5">
    <property type="entry name" value="C4-DICARBOXYLATE TRAP TRANSPORTER LARGE PERMEASE PROTEIN DCTM"/>
    <property type="match status" value="1"/>
</dbReference>
<dbReference type="InterPro" id="IPR004681">
    <property type="entry name" value="TRAP_DctM"/>
</dbReference>
<name>A0A3E4LL30_9FIRM</name>
<protein>
    <submittedName>
        <fullName evidence="9">TRAP transporter large permease</fullName>
    </submittedName>
</protein>
<organism evidence="9 11">
    <name type="scientific">[Ruminococcus] lactaris</name>
    <dbReference type="NCBI Taxonomy" id="46228"/>
    <lineage>
        <taxon>Bacteria</taxon>
        <taxon>Bacillati</taxon>
        <taxon>Bacillota</taxon>
        <taxon>Clostridia</taxon>
        <taxon>Lachnospirales</taxon>
        <taxon>Lachnospiraceae</taxon>
        <taxon>Mediterraneibacter</taxon>
    </lineage>
</organism>
<dbReference type="GeneID" id="77333432"/>
<evidence type="ECO:0000313" key="10">
    <source>
        <dbReference type="EMBL" id="RHF59270.1"/>
    </source>
</evidence>
<keyword evidence="6 7" id="KW-0472">Membrane</keyword>
<evidence type="ECO:0000256" key="7">
    <source>
        <dbReference type="SAM" id="Phobius"/>
    </source>
</evidence>
<comment type="subcellular location">
    <subcellularLocation>
        <location evidence="1">Cell inner membrane</location>
        <topology evidence="1">Multi-pass membrane protein</topology>
    </subcellularLocation>
</comment>
<evidence type="ECO:0000256" key="1">
    <source>
        <dbReference type="ARBA" id="ARBA00004429"/>
    </source>
</evidence>
<feature type="transmembrane region" description="Helical" evidence="7">
    <location>
        <begin position="172"/>
        <end position="195"/>
    </location>
</feature>
<dbReference type="RefSeq" id="WP_005609726.1">
    <property type="nucleotide sequence ID" value="NZ_CABKOA010000034.1"/>
</dbReference>
<evidence type="ECO:0000256" key="2">
    <source>
        <dbReference type="ARBA" id="ARBA00022475"/>
    </source>
</evidence>
<keyword evidence="4 7" id="KW-0812">Transmembrane</keyword>
<dbReference type="EMBL" id="QRHG01000024">
    <property type="protein sequence ID" value="RHF59270.1"/>
    <property type="molecule type" value="Genomic_DNA"/>
</dbReference>
<accession>A0A3E4LL30</accession>
<evidence type="ECO:0000313" key="9">
    <source>
        <dbReference type="EMBL" id="RGK37984.1"/>
    </source>
</evidence>
<feature type="transmembrane region" description="Helical" evidence="7">
    <location>
        <begin position="248"/>
        <end position="267"/>
    </location>
</feature>
<feature type="transmembrane region" description="Helical" evidence="7">
    <location>
        <begin position="408"/>
        <end position="428"/>
    </location>
</feature>
<sequence>MPAVVVFLIFVICLILAIPVSISLGIASVLPGAVDPSFTASGTYVIRSMLGGIDSFPLLAVPMFVLSGIIMARGGISRKLFDVFAYFMGKRTAGMPCAVVVTCLFYGAISGSAPATVAAVGSMTIPILMEMGYDKKFSTALVAVAGGLGVIIPPSIPFIMYGTASGASVSDLFIAGIIPGVMIGGLLMVYAIYYCKKHGEDQEKKLAMVGKLHDKGLLRVLKDSAFALLSPVIILGCIYTGVASPTEAAVISVFYALIISLFVYKSIKIRDIWTIMVEAIRTYAPILFILAASIAFSRVLTLMQVPQEISAWILAHFTNKIVLLLVLNVFLLIVGMVMDTTPAILILTPILLPIVEAVGIHPIHFGIVMVVNLAIGFVTPPIGVNLFVASSLTDVPVMEIAKKAMPMILYFFAALLIVTFVPAVSLALL</sequence>
<keyword evidence="5 7" id="KW-1133">Transmembrane helix</keyword>
<dbReference type="AlphaFoldDB" id="A0A3E4LL30"/>
<feature type="transmembrane region" description="Helical" evidence="7">
    <location>
        <begin position="225"/>
        <end position="242"/>
    </location>
</feature>